<dbReference type="PANTHER" id="PTHR43776">
    <property type="entry name" value="TRANSPORT ATP-BINDING PROTEIN"/>
    <property type="match status" value="1"/>
</dbReference>
<evidence type="ECO:0000313" key="5">
    <source>
        <dbReference type="EMBL" id="SDM95155.1"/>
    </source>
</evidence>
<name>A0A1G9XFW2_9ACTO</name>
<dbReference type="SMART" id="SM00382">
    <property type="entry name" value="AAA"/>
    <property type="match status" value="1"/>
</dbReference>
<dbReference type="InterPro" id="IPR027417">
    <property type="entry name" value="P-loop_NTPase"/>
</dbReference>
<evidence type="ECO:0000256" key="1">
    <source>
        <dbReference type="ARBA" id="ARBA00022448"/>
    </source>
</evidence>
<evidence type="ECO:0000259" key="4">
    <source>
        <dbReference type="PROSITE" id="PS50893"/>
    </source>
</evidence>
<dbReference type="PROSITE" id="PS00211">
    <property type="entry name" value="ABC_TRANSPORTER_1"/>
    <property type="match status" value="1"/>
</dbReference>
<organism evidence="5 6">
    <name type="scientific">Actinomyces ruminicola</name>
    <dbReference type="NCBI Taxonomy" id="332524"/>
    <lineage>
        <taxon>Bacteria</taxon>
        <taxon>Bacillati</taxon>
        <taxon>Actinomycetota</taxon>
        <taxon>Actinomycetes</taxon>
        <taxon>Actinomycetales</taxon>
        <taxon>Actinomycetaceae</taxon>
        <taxon>Actinomyces</taxon>
    </lineage>
</organism>
<dbReference type="SUPFAM" id="SSF52540">
    <property type="entry name" value="P-loop containing nucleoside triphosphate hydrolases"/>
    <property type="match status" value="1"/>
</dbReference>
<keyword evidence="1" id="KW-0813">Transport</keyword>
<dbReference type="InterPro" id="IPR003439">
    <property type="entry name" value="ABC_transporter-like_ATP-bd"/>
</dbReference>
<evidence type="ECO:0000256" key="3">
    <source>
        <dbReference type="ARBA" id="ARBA00022840"/>
    </source>
</evidence>
<dbReference type="EMBL" id="FNHU01000009">
    <property type="protein sequence ID" value="SDM95155.1"/>
    <property type="molecule type" value="Genomic_DNA"/>
</dbReference>
<dbReference type="OrthoDB" id="3677453at2"/>
<keyword evidence="3 5" id="KW-0067">ATP-binding</keyword>
<dbReference type="GO" id="GO:0015833">
    <property type="term" value="P:peptide transport"/>
    <property type="evidence" value="ECO:0007669"/>
    <property type="project" value="InterPro"/>
</dbReference>
<dbReference type="GO" id="GO:0016887">
    <property type="term" value="F:ATP hydrolysis activity"/>
    <property type="evidence" value="ECO:0007669"/>
    <property type="project" value="InterPro"/>
</dbReference>
<evidence type="ECO:0000256" key="2">
    <source>
        <dbReference type="ARBA" id="ARBA00022741"/>
    </source>
</evidence>
<proteinExistence type="predicted"/>
<dbReference type="AlphaFoldDB" id="A0A1G9XFW2"/>
<dbReference type="InterPro" id="IPR013563">
    <property type="entry name" value="Oligopep_ABC_C"/>
</dbReference>
<dbReference type="GO" id="GO:0005524">
    <property type="term" value="F:ATP binding"/>
    <property type="evidence" value="ECO:0007669"/>
    <property type="project" value="UniProtKB-KW"/>
</dbReference>
<dbReference type="RefSeq" id="WP_092611060.1">
    <property type="nucleotide sequence ID" value="NZ_FNHU01000009.1"/>
</dbReference>
<sequence>MSEQLIVTPPLGEPVLRIEDLHKDFSQGGLFSRRVVHALSGVDLTLHKGEILALVGESGSGKSTIARIVSRLEKPTSGRFLVDGHDILAEEPRRVSRSYRGRVQMVFQDPFGSLNPVHTIGHVLRRSLALHQPGRRGAERERAAEELMETVGLETSMLGSYPHQLSGGQRQRVAIARALACEPEILLADEPTSMLDVSVRIGILNLMLKLRDERGLSMLYITHDLASARYVADTTAVLFGGELVESGPSVDIMAHPDHPYTRLLLSAVPDPSRRLVLTKEERQALRGQVLHPVSCPHAGGAEPCSETEPVRHRVGEDHWARCHLYAPRGAAGTALTTEMGSGVQAAEEALAS</sequence>
<dbReference type="PROSITE" id="PS50893">
    <property type="entry name" value="ABC_TRANSPORTER_2"/>
    <property type="match status" value="1"/>
</dbReference>
<reference evidence="5 6" key="1">
    <citation type="submission" date="2016-10" db="EMBL/GenBank/DDBJ databases">
        <authorList>
            <person name="de Groot N.N."/>
        </authorList>
    </citation>
    <scope>NUCLEOTIDE SEQUENCE [LARGE SCALE GENOMIC DNA]</scope>
    <source>
        <strain evidence="5 6">KPR-7B</strain>
    </source>
</reference>
<dbReference type="Pfam" id="PF08352">
    <property type="entry name" value="oligo_HPY"/>
    <property type="match status" value="1"/>
</dbReference>
<accession>A0A1G9XFW2</accession>
<dbReference type="InterPro" id="IPR003593">
    <property type="entry name" value="AAA+_ATPase"/>
</dbReference>
<dbReference type="Gene3D" id="3.40.50.300">
    <property type="entry name" value="P-loop containing nucleotide triphosphate hydrolases"/>
    <property type="match status" value="1"/>
</dbReference>
<dbReference type="Proteomes" id="UP000199671">
    <property type="component" value="Unassembled WGS sequence"/>
</dbReference>
<feature type="domain" description="ABC transporter" evidence="4">
    <location>
        <begin position="16"/>
        <end position="265"/>
    </location>
</feature>
<dbReference type="InterPro" id="IPR050319">
    <property type="entry name" value="ABC_transp_ATP-bind"/>
</dbReference>
<dbReference type="CDD" id="cd03257">
    <property type="entry name" value="ABC_NikE_OppD_transporters"/>
    <property type="match status" value="1"/>
</dbReference>
<dbReference type="GO" id="GO:0055085">
    <property type="term" value="P:transmembrane transport"/>
    <property type="evidence" value="ECO:0007669"/>
    <property type="project" value="UniProtKB-ARBA"/>
</dbReference>
<dbReference type="Pfam" id="PF00005">
    <property type="entry name" value="ABC_tran"/>
    <property type="match status" value="1"/>
</dbReference>
<protein>
    <submittedName>
        <fullName evidence="5">Peptide/nickel transport system ATP-binding protein</fullName>
    </submittedName>
</protein>
<evidence type="ECO:0000313" key="6">
    <source>
        <dbReference type="Proteomes" id="UP000199671"/>
    </source>
</evidence>
<dbReference type="InterPro" id="IPR017871">
    <property type="entry name" value="ABC_transporter-like_CS"/>
</dbReference>
<keyword evidence="2" id="KW-0547">Nucleotide-binding</keyword>
<gene>
    <name evidence="5" type="ORF">SAMN04487766_109106</name>
</gene>